<gene>
    <name evidence="4" type="ORF">BZJ21_06185</name>
</gene>
<feature type="DNA-binding region" description="OmpR/PhoB-type" evidence="2">
    <location>
        <begin position="1"/>
        <end position="92"/>
    </location>
</feature>
<keyword evidence="1 2" id="KW-0238">DNA-binding</keyword>
<feature type="domain" description="OmpR/PhoB-type" evidence="3">
    <location>
        <begin position="1"/>
        <end position="92"/>
    </location>
</feature>
<dbReference type="RefSeq" id="WP_077669365.1">
    <property type="nucleotide sequence ID" value="NZ_MUFR01000013.1"/>
</dbReference>
<dbReference type="Proteomes" id="UP000189431">
    <property type="component" value="Unassembled WGS sequence"/>
</dbReference>
<dbReference type="InterPro" id="IPR001867">
    <property type="entry name" value="OmpR/PhoB-type_DNA-bd"/>
</dbReference>
<evidence type="ECO:0000313" key="4">
    <source>
        <dbReference type="EMBL" id="OOF34339.1"/>
    </source>
</evidence>
<dbReference type="PROSITE" id="PS51755">
    <property type="entry name" value="OMPR_PHOB"/>
    <property type="match status" value="1"/>
</dbReference>
<proteinExistence type="predicted"/>
<name>A0ABX3KS37_SALCS</name>
<organism evidence="4 5">
    <name type="scientific">Salinivibrio costicola subsp. alcaliphilus</name>
    <dbReference type="NCBI Taxonomy" id="272773"/>
    <lineage>
        <taxon>Bacteria</taxon>
        <taxon>Pseudomonadati</taxon>
        <taxon>Pseudomonadota</taxon>
        <taxon>Gammaproteobacteria</taxon>
        <taxon>Vibrionales</taxon>
        <taxon>Vibrionaceae</taxon>
        <taxon>Salinivibrio</taxon>
    </lineage>
</organism>
<evidence type="ECO:0000313" key="5">
    <source>
        <dbReference type="Proteomes" id="UP000189431"/>
    </source>
</evidence>
<dbReference type="SUPFAM" id="SSF46894">
    <property type="entry name" value="C-terminal effector domain of the bipartite response regulators"/>
    <property type="match status" value="1"/>
</dbReference>
<dbReference type="Pfam" id="PF00486">
    <property type="entry name" value="Trans_reg_C"/>
    <property type="match status" value="1"/>
</dbReference>
<protein>
    <recommendedName>
        <fullName evidence="3">OmpR/PhoB-type domain-containing protein</fullName>
    </recommendedName>
</protein>
<keyword evidence="5" id="KW-1185">Reference proteome</keyword>
<sequence length="260" mass="29097">MIYFDAVARKLHQDHKSTRLGFREALVLECLLLHAPETVCKQTLICYAWGNEYIGQTSLAKSISALRRSLMAISADPTLVVTVPKQGYRMVAGMVETKTVGESLTTVEQTKIAPVTTNAITGLSAAESRHDADNKAVSSKPIRQCVMMALMLLACVASSVFVVGKINGWRWSDVVQRGGLIQKRVGSLYVFYPQETRLDFPMEQFLSHSQCDCLIYVENRHKIATMVFVSRKTNRSVFIRYSPFNIKHATSKIEQFLAEA</sequence>
<comment type="caution">
    <text evidence="4">The sequence shown here is derived from an EMBL/GenBank/DDBJ whole genome shotgun (WGS) entry which is preliminary data.</text>
</comment>
<dbReference type="InterPro" id="IPR036388">
    <property type="entry name" value="WH-like_DNA-bd_sf"/>
</dbReference>
<evidence type="ECO:0000259" key="3">
    <source>
        <dbReference type="PROSITE" id="PS51755"/>
    </source>
</evidence>
<accession>A0ABX3KS37</accession>
<evidence type="ECO:0000256" key="1">
    <source>
        <dbReference type="ARBA" id="ARBA00023125"/>
    </source>
</evidence>
<dbReference type="EMBL" id="MUFR01000013">
    <property type="protein sequence ID" value="OOF34339.1"/>
    <property type="molecule type" value="Genomic_DNA"/>
</dbReference>
<reference evidence="5" key="1">
    <citation type="submission" date="2017-01" db="EMBL/GenBank/DDBJ databases">
        <title>Draft genome of the species Salinivibrio costicola subsp. alcaliphilus.</title>
        <authorList>
            <person name="Lopez-Hermoso C."/>
            <person name="De La Haba R."/>
            <person name="Sanchez-Porro C."/>
            <person name="Ventosa A."/>
        </authorList>
    </citation>
    <scope>NUCLEOTIDE SEQUENCE [LARGE SCALE GENOMIC DNA]</scope>
    <source>
        <strain evidence="5">CBH448</strain>
    </source>
</reference>
<dbReference type="SMART" id="SM00862">
    <property type="entry name" value="Trans_reg_C"/>
    <property type="match status" value="1"/>
</dbReference>
<evidence type="ECO:0000256" key="2">
    <source>
        <dbReference type="PROSITE-ProRule" id="PRU01091"/>
    </source>
</evidence>
<dbReference type="InterPro" id="IPR016032">
    <property type="entry name" value="Sig_transdc_resp-reg_C-effctor"/>
</dbReference>
<dbReference type="CDD" id="cd00383">
    <property type="entry name" value="trans_reg_C"/>
    <property type="match status" value="1"/>
</dbReference>
<dbReference type="Gene3D" id="1.10.10.10">
    <property type="entry name" value="Winged helix-like DNA-binding domain superfamily/Winged helix DNA-binding domain"/>
    <property type="match status" value="1"/>
</dbReference>